<evidence type="ECO:0000256" key="11">
    <source>
        <dbReference type="ARBA" id="ARBA00022759"/>
    </source>
</evidence>
<dbReference type="Pfam" id="PF01351">
    <property type="entry name" value="RNase_HII"/>
    <property type="match status" value="1"/>
</dbReference>
<dbReference type="GO" id="GO:0032299">
    <property type="term" value="C:ribonuclease H2 complex"/>
    <property type="evidence" value="ECO:0007669"/>
    <property type="project" value="TreeGrafter"/>
</dbReference>
<evidence type="ECO:0000256" key="10">
    <source>
        <dbReference type="ARBA" id="ARBA00022723"/>
    </source>
</evidence>
<dbReference type="FunFam" id="3.30.420.10:FF:000006">
    <property type="entry name" value="Ribonuclease HII"/>
    <property type="match status" value="1"/>
</dbReference>
<dbReference type="InterPro" id="IPR011856">
    <property type="entry name" value="tRNA_endonuc-like_dom_sf"/>
</dbReference>
<comment type="subcellular location">
    <subcellularLocation>
        <location evidence="4">Cytoplasm</location>
    </subcellularLocation>
</comment>
<keyword evidence="11" id="KW-0255">Endonuclease</keyword>
<evidence type="ECO:0000256" key="5">
    <source>
        <dbReference type="ARBA" id="ARBA00007383"/>
    </source>
</evidence>
<evidence type="ECO:0000256" key="4">
    <source>
        <dbReference type="ARBA" id="ARBA00004496"/>
    </source>
</evidence>
<dbReference type="InterPro" id="IPR001352">
    <property type="entry name" value="RNase_HII/HIII"/>
</dbReference>
<dbReference type="AlphaFoldDB" id="A0A381Z788"/>
<evidence type="ECO:0000256" key="2">
    <source>
        <dbReference type="ARBA" id="ARBA00001936"/>
    </source>
</evidence>
<dbReference type="EC" id="3.1.26.4" evidence="6"/>
<evidence type="ECO:0000256" key="12">
    <source>
        <dbReference type="ARBA" id="ARBA00022801"/>
    </source>
</evidence>
<gene>
    <name evidence="15" type="ORF">METZ01_LOCUS137655</name>
</gene>
<comment type="cofactor">
    <cofactor evidence="3">
        <name>Mg(2+)</name>
        <dbReference type="ChEBI" id="CHEBI:18420"/>
    </cofactor>
</comment>
<dbReference type="Gene3D" id="3.30.420.10">
    <property type="entry name" value="Ribonuclease H-like superfamily/Ribonuclease H"/>
    <property type="match status" value="1"/>
</dbReference>
<dbReference type="InterPro" id="IPR011335">
    <property type="entry name" value="Restrct_endonuc-II-like"/>
</dbReference>
<dbReference type="GO" id="GO:0003723">
    <property type="term" value="F:RNA binding"/>
    <property type="evidence" value="ECO:0007669"/>
    <property type="project" value="InterPro"/>
</dbReference>
<dbReference type="PANTHER" id="PTHR10954">
    <property type="entry name" value="RIBONUCLEASE H2 SUBUNIT A"/>
    <property type="match status" value="1"/>
</dbReference>
<organism evidence="15">
    <name type="scientific">marine metagenome</name>
    <dbReference type="NCBI Taxonomy" id="408172"/>
    <lineage>
        <taxon>unclassified sequences</taxon>
        <taxon>metagenomes</taxon>
        <taxon>ecological metagenomes</taxon>
    </lineage>
</organism>
<dbReference type="SUPFAM" id="SSF52980">
    <property type="entry name" value="Restriction endonuclease-like"/>
    <property type="match status" value="1"/>
</dbReference>
<dbReference type="GO" id="GO:0046872">
    <property type="term" value="F:metal ion binding"/>
    <property type="evidence" value="ECO:0007669"/>
    <property type="project" value="UniProtKB-KW"/>
</dbReference>
<name>A0A381Z788_9ZZZZ</name>
<reference evidence="15" key="1">
    <citation type="submission" date="2018-05" db="EMBL/GenBank/DDBJ databases">
        <authorList>
            <person name="Lanie J.A."/>
            <person name="Ng W.-L."/>
            <person name="Kazmierczak K.M."/>
            <person name="Andrzejewski T.M."/>
            <person name="Davidsen T.M."/>
            <person name="Wayne K.J."/>
            <person name="Tettelin H."/>
            <person name="Glass J.I."/>
            <person name="Rusch D."/>
            <person name="Podicherti R."/>
            <person name="Tsui H.-C.T."/>
            <person name="Winkler M.E."/>
        </authorList>
    </citation>
    <scope>NUCLEOTIDE SEQUENCE</scope>
</reference>
<keyword evidence="9" id="KW-0540">Nuclease</keyword>
<feature type="domain" description="RNase H type-2" evidence="14">
    <location>
        <begin position="6"/>
        <end position="195"/>
    </location>
</feature>
<dbReference type="InterPro" id="IPR022898">
    <property type="entry name" value="RNase_HII"/>
</dbReference>
<dbReference type="InterPro" id="IPR024567">
    <property type="entry name" value="RNase_HII/HIII_dom"/>
</dbReference>
<evidence type="ECO:0000256" key="13">
    <source>
        <dbReference type="ARBA" id="ARBA00023211"/>
    </source>
</evidence>
<dbReference type="PANTHER" id="PTHR10954:SF18">
    <property type="entry name" value="RIBONUCLEASE HII"/>
    <property type="match status" value="1"/>
</dbReference>
<dbReference type="SUPFAM" id="SSF53098">
    <property type="entry name" value="Ribonuclease H-like"/>
    <property type="match status" value="1"/>
</dbReference>
<dbReference type="InterPro" id="IPR012337">
    <property type="entry name" value="RNaseH-like_sf"/>
</dbReference>
<dbReference type="GO" id="GO:0043137">
    <property type="term" value="P:DNA replication, removal of RNA primer"/>
    <property type="evidence" value="ECO:0007669"/>
    <property type="project" value="TreeGrafter"/>
</dbReference>
<dbReference type="EMBL" id="UINC01020122">
    <property type="protein sequence ID" value="SVA84801.1"/>
    <property type="molecule type" value="Genomic_DNA"/>
</dbReference>
<keyword evidence="8" id="KW-0963">Cytoplasm</keyword>
<dbReference type="Gene3D" id="3.40.1350.10">
    <property type="match status" value="1"/>
</dbReference>
<evidence type="ECO:0000259" key="14">
    <source>
        <dbReference type="PROSITE" id="PS51975"/>
    </source>
</evidence>
<evidence type="ECO:0000256" key="9">
    <source>
        <dbReference type="ARBA" id="ARBA00022722"/>
    </source>
</evidence>
<proteinExistence type="inferred from homology"/>
<dbReference type="NCBIfam" id="NF000594">
    <property type="entry name" value="PRK00015.1-1"/>
    <property type="match status" value="1"/>
</dbReference>
<evidence type="ECO:0000256" key="7">
    <source>
        <dbReference type="ARBA" id="ARBA00019179"/>
    </source>
</evidence>
<dbReference type="CDD" id="cd07182">
    <property type="entry name" value="RNase_HII_bacteria_HII_like"/>
    <property type="match status" value="1"/>
</dbReference>
<dbReference type="Pfam" id="PF02021">
    <property type="entry name" value="UPF0102"/>
    <property type="match status" value="1"/>
</dbReference>
<protein>
    <recommendedName>
        <fullName evidence="7">Ribonuclease HII</fullName>
        <ecNumber evidence="6">3.1.26.4</ecNumber>
    </recommendedName>
</protein>
<dbReference type="PROSITE" id="PS51975">
    <property type="entry name" value="RNASE_H_2"/>
    <property type="match status" value="1"/>
</dbReference>
<evidence type="ECO:0000313" key="15">
    <source>
        <dbReference type="EMBL" id="SVA84801.1"/>
    </source>
</evidence>
<evidence type="ECO:0000256" key="6">
    <source>
        <dbReference type="ARBA" id="ARBA00012180"/>
    </source>
</evidence>
<dbReference type="NCBIfam" id="NF000595">
    <property type="entry name" value="PRK00015.1-3"/>
    <property type="match status" value="1"/>
</dbReference>
<dbReference type="InterPro" id="IPR036397">
    <property type="entry name" value="RNaseH_sf"/>
</dbReference>
<evidence type="ECO:0000256" key="1">
    <source>
        <dbReference type="ARBA" id="ARBA00000077"/>
    </source>
</evidence>
<dbReference type="GO" id="GO:0004523">
    <property type="term" value="F:RNA-DNA hybrid ribonuclease activity"/>
    <property type="evidence" value="ECO:0007669"/>
    <property type="project" value="UniProtKB-EC"/>
</dbReference>
<evidence type="ECO:0000256" key="8">
    <source>
        <dbReference type="ARBA" id="ARBA00022490"/>
    </source>
</evidence>
<comment type="cofactor">
    <cofactor evidence="2">
        <name>Mn(2+)</name>
        <dbReference type="ChEBI" id="CHEBI:29035"/>
    </cofactor>
</comment>
<dbReference type="GO" id="GO:0006298">
    <property type="term" value="P:mismatch repair"/>
    <property type="evidence" value="ECO:0007669"/>
    <property type="project" value="TreeGrafter"/>
</dbReference>
<sequence>MVEEMALIAGVDEAGRGPLAGPVVAAAVILPDDHMIKGLRDSKKLSKSKRETLFPIIHEQSIGVGVGQVGVKIIDEINIREATLKAMQIALGNLPKRPDRALIDGHPLKNQIIPNEGVVGGDDLIDSIKAASIIAKVTRDKIMEDYGRIFPEYSFEKHKGYGTKVHMEALDTHRATPIHRRSFKPVKYKMPTLTWLSDQKLIGWMGEKLAALHVHEKGMKVIEMNRNCPPHGEIDIIALDEDEMVFIEVKTAYKTNPNILGEKITQNKLTRLSHAIQAYQQDTEQIDSFRIDSLFVFLKKNNPMIEHFKGIHLD</sequence>
<keyword evidence="10" id="KW-0479">Metal-binding</keyword>
<evidence type="ECO:0000256" key="3">
    <source>
        <dbReference type="ARBA" id="ARBA00001946"/>
    </source>
</evidence>
<dbReference type="HAMAP" id="MF_00052_B">
    <property type="entry name" value="RNase_HII_B"/>
    <property type="match status" value="1"/>
</dbReference>
<dbReference type="InterPro" id="IPR003509">
    <property type="entry name" value="UPF0102_YraN-like"/>
</dbReference>
<accession>A0A381Z788</accession>
<dbReference type="GO" id="GO:0005737">
    <property type="term" value="C:cytoplasm"/>
    <property type="evidence" value="ECO:0007669"/>
    <property type="project" value="UniProtKB-SubCell"/>
</dbReference>
<keyword evidence="13" id="KW-0464">Manganese</keyword>
<comment type="similarity">
    <text evidence="5">Belongs to the RNase HII family.</text>
</comment>
<keyword evidence="12" id="KW-0378">Hydrolase</keyword>
<comment type="catalytic activity">
    <reaction evidence="1">
        <text>Endonucleolytic cleavage to 5'-phosphomonoester.</text>
        <dbReference type="EC" id="3.1.26.4"/>
    </reaction>
</comment>